<proteinExistence type="predicted"/>
<organism evidence="1 2">
    <name type="scientific">Fusarium duplospermum</name>
    <dbReference type="NCBI Taxonomy" id="1325734"/>
    <lineage>
        <taxon>Eukaryota</taxon>
        <taxon>Fungi</taxon>
        <taxon>Dikarya</taxon>
        <taxon>Ascomycota</taxon>
        <taxon>Pezizomycotina</taxon>
        <taxon>Sordariomycetes</taxon>
        <taxon>Hypocreomycetidae</taxon>
        <taxon>Hypocreales</taxon>
        <taxon>Nectriaceae</taxon>
        <taxon>Fusarium</taxon>
        <taxon>Fusarium solani species complex</taxon>
    </lineage>
</organism>
<accession>A0A428PSE5</accession>
<sequence>MLVCKPVGIRYLGVPQLPPDRWFKTWTRQLAMSFLTAYFALRALSGRDVRHDVRETVRLTSVRQSPTRPFLMSMMGQGIFW</sequence>
<comment type="caution">
    <text evidence="1">The sequence shown here is derived from an EMBL/GenBank/DDBJ whole genome shotgun (WGS) entry which is preliminary data.</text>
</comment>
<dbReference type="EMBL" id="NKCI01000098">
    <property type="protein sequence ID" value="RSL55816.1"/>
    <property type="molecule type" value="Genomic_DNA"/>
</dbReference>
<name>A0A428PSE5_9HYPO</name>
<evidence type="ECO:0000313" key="1">
    <source>
        <dbReference type="EMBL" id="RSL55816.1"/>
    </source>
</evidence>
<protein>
    <submittedName>
        <fullName evidence="1">Uncharacterized protein</fullName>
    </submittedName>
</protein>
<dbReference type="Proteomes" id="UP000288168">
    <property type="component" value="Unassembled WGS sequence"/>
</dbReference>
<reference evidence="1 2" key="1">
    <citation type="submission" date="2017-06" db="EMBL/GenBank/DDBJ databases">
        <title>Comparative genomic analysis of Ambrosia Fusariam Clade fungi.</title>
        <authorList>
            <person name="Stajich J.E."/>
            <person name="Carrillo J."/>
            <person name="Kijimoto T."/>
            <person name="Eskalen A."/>
            <person name="O'Donnell K."/>
            <person name="Kasson M."/>
        </authorList>
    </citation>
    <scope>NUCLEOTIDE SEQUENCE [LARGE SCALE GENOMIC DNA]</scope>
    <source>
        <strain evidence="1 2">NRRL62584</strain>
    </source>
</reference>
<evidence type="ECO:0000313" key="2">
    <source>
        <dbReference type="Proteomes" id="UP000288168"/>
    </source>
</evidence>
<keyword evidence="2" id="KW-1185">Reference proteome</keyword>
<gene>
    <name evidence="1" type="ORF">CEP54_009167</name>
</gene>
<dbReference type="AlphaFoldDB" id="A0A428PSE5"/>